<evidence type="ECO:0000313" key="3">
    <source>
        <dbReference type="Proteomes" id="UP000483672"/>
    </source>
</evidence>
<sequence>MNRIGLSEGQRMLKACRAALPEPDPDETLILNRPKDPYLVLLFGVNYDTSLVYVNIAPRALALELLRSKSPILGTLEKRQRQNEFFTPEDQPSPEGSHLARKVFPVSWDDFLILHKRLGVTRYTGPLEFEWNGLYDHRDPDIQTLDDETSESFGLGSERISMITSGTKIVKAIEAGTPNGNRLIEPARESPNEPDIDANRYRNGGSAKDEDHNANYDDGSSSDSDYEYNTWEDARTYPEDPYFFHYRPNRRHVRGPQPVPIPYGIHHPAPQIEETFPLHFQNLVDSLDSEIRNHLSKIDWSIDNPLKFPDRKTADPWNVAIHDFHAERLQIWSKRMKPNIFTSRPIFIALNFGSKFDRYDPRLWVLEDDAPEPGDDPFEFAQIGQNSLQYMLDIIRIQWNNLDPIDIYYINDPILANSSSSSDSSGSPRPPKQPHLKTPIQHTFDHMGPPRRAVLALGLRLFMEDLNIEKLEPDFSELTKYAIFKYITSTPSDDIQMRESLLVLWELTKVITCFTGEQPGLEMKLMKLVLHRDMVIRNERRKWRAENKDAVMWSICEDGGTSYVSDQAAKLLNPNKRMESRKRDADEVLYRLGWEKNPGNWGSLRYKAHEPLHTQVLRLMLEEYGERGGKGATSGNRGELVQKEKEKENTEALKGVQTVFEVKLLHGADELEDEEKVEENKAKTEGKGKSVTRRIGVGILRFMKIKK</sequence>
<name>A0A7C8V122_ORBOL</name>
<protein>
    <submittedName>
        <fullName evidence="2">Uncharacterized protein</fullName>
    </submittedName>
</protein>
<dbReference type="AlphaFoldDB" id="A0A7C8V122"/>
<feature type="region of interest" description="Disordered" evidence="1">
    <location>
        <begin position="419"/>
        <end position="443"/>
    </location>
</feature>
<dbReference type="Proteomes" id="UP000483672">
    <property type="component" value="Unassembled WGS sequence"/>
</dbReference>
<accession>A0A7C8V122</accession>
<feature type="region of interest" description="Disordered" evidence="1">
    <location>
        <begin position="179"/>
        <end position="227"/>
    </location>
</feature>
<evidence type="ECO:0000256" key="1">
    <source>
        <dbReference type="SAM" id="MobiDB-lite"/>
    </source>
</evidence>
<evidence type="ECO:0000313" key="2">
    <source>
        <dbReference type="EMBL" id="KAF3227546.1"/>
    </source>
</evidence>
<organism evidence="2 3">
    <name type="scientific">Orbilia oligospora</name>
    <name type="common">Nematode-trapping fungus</name>
    <name type="synonym">Arthrobotrys oligospora</name>
    <dbReference type="NCBI Taxonomy" id="2813651"/>
    <lineage>
        <taxon>Eukaryota</taxon>
        <taxon>Fungi</taxon>
        <taxon>Dikarya</taxon>
        <taxon>Ascomycota</taxon>
        <taxon>Pezizomycotina</taxon>
        <taxon>Orbiliomycetes</taxon>
        <taxon>Orbiliales</taxon>
        <taxon>Orbiliaceae</taxon>
        <taxon>Orbilia</taxon>
    </lineage>
</organism>
<reference evidence="2 3" key="1">
    <citation type="submission" date="2019-06" db="EMBL/GenBank/DDBJ databases">
        <authorList>
            <person name="Palmer J.M."/>
        </authorList>
    </citation>
    <scope>NUCLEOTIDE SEQUENCE [LARGE SCALE GENOMIC DNA]</scope>
    <source>
        <strain evidence="2 3">TWF191</strain>
    </source>
</reference>
<proteinExistence type="predicted"/>
<dbReference type="EMBL" id="WIPF01000019">
    <property type="protein sequence ID" value="KAF3227546.1"/>
    <property type="molecule type" value="Genomic_DNA"/>
</dbReference>
<gene>
    <name evidence="2" type="ORF">TWF191_003630</name>
</gene>
<comment type="caution">
    <text evidence="2">The sequence shown here is derived from an EMBL/GenBank/DDBJ whole genome shotgun (WGS) entry which is preliminary data.</text>
</comment>